<name>A0A364N467_STELY</name>
<keyword evidence="2" id="KW-1185">Reference proteome</keyword>
<organism evidence="1 2">
    <name type="scientific">Stemphylium lycopersici</name>
    <name type="common">Tomato gray leaf spot disease fungus</name>
    <name type="synonym">Thyrospora lycopersici</name>
    <dbReference type="NCBI Taxonomy" id="183478"/>
    <lineage>
        <taxon>Eukaryota</taxon>
        <taxon>Fungi</taxon>
        <taxon>Dikarya</taxon>
        <taxon>Ascomycota</taxon>
        <taxon>Pezizomycotina</taxon>
        <taxon>Dothideomycetes</taxon>
        <taxon>Pleosporomycetidae</taxon>
        <taxon>Pleosporales</taxon>
        <taxon>Pleosporineae</taxon>
        <taxon>Pleosporaceae</taxon>
        <taxon>Stemphylium</taxon>
    </lineage>
</organism>
<evidence type="ECO:0000313" key="1">
    <source>
        <dbReference type="EMBL" id="RAR11479.1"/>
    </source>
</evidence>
<gene>
    <name evidence="1" type="ORF">DDE83_004515</name>
</gene>
<dbReference type="EMBL" id="QGDH01000056">
    <property type="protein sequence ID" value="RAR11479.1"/>
    <property type="molecule type" value="Genomic_DNA"/>
</dbReference>
<dbReference type="OrthoDB" id="428577at2759"/>
<proteinExistence type="predicted"/>
<sequence length="296" mass="33008">MDTKPLKCELWDSEIFVNDDLGISFRRTTRVQQHLAFDKTGLTWHTASEAMWINFALQEASRLCNQDLRRRLDGIVDCNGKDRQLIAMTFGSVYSVESQVTDKDAAGEIHLEISPYQARPKPRPRSLPEMPPQGPNGEFSSWISTPPGTHQVLSDCSDTTMLVDMKTMVNRQTCVPPSQQHNVTLKECKTGHILNSAVHNAVTGENPLEKPISVGTYKKHGMSFFKMYEEPSGIFGEFNQVKSIAEIDGSTEGMVDPDTITISLIDDATVPLVLANPHGPLHPFCTVEDLRREHSS</sequence>
<accession>A0A364N467</accession>
<dbReference type="STRING" id="183478.A0A364N467"/>
<comment type="caution">
    <text evidence="1">The sequence shown here is derived from an EMBL/GenBank/DDBJ whole genome shotgun (WGS) entry which is preliminary data.</text>
</comment>
<evidence type="ECO:0000313" key="2">
    <source>
        <dbReference type="Proteomes" id="UP000249619"/>
    </source>
</evidence>
<reference evidence="2" key="1">
    <citation type="submission" date="2018-05" db="EMBL/GenBank/DDBJ databases">
        <title>Draft genome sequence of Stemphylium lycopersici strain CIDEFI 213.</title>
        <authorList>
            <person name="Medina R."/>
            <person name="Franco M.E.E."/>
            <person name="Lucentini C.G."/>
            <person name="Saparrat M.C.N."/>
            <person name="Balatti P.A."/>
        </authorList>
    </citation>
    <scope>NUCLEOTIDE SEQUENCE [LARGE SCALE GENOMIC DNA]</scope>
    <source>
        <strain evidence="2">CIDEFI 213</strain>
    </source>
</reference>
<protein>
    <submittedName>
        <fullName evidence="1">Integral membrane protein</fullName>
    </submittedName>
</protein>
<dbReference type="AlphaFoldDB" id="A0A364N467"/>
<dbReference type="Proteomes" id="UP000249619">
    <property type="component" value="Unassembled WGS sequence"/>
</dbReference>